<dbReference type="InterPro" id="IPR040816">
    <property type="entry name" value="STY4199_HEPN_dom"/>
</dbReference>
<evidence type="ECO:0000313" key="4">
    <source>
        <dbReference type="EMBL" id="AXH23299.1"/>
    </source>
</evidence>
<evidence type="ECO:0000313" key="5">
    <source>
        <dbReference type="Proteomes" id="UP000253929"/>
    </source>
</evidence>
<dbReference type="Proteomes" id="UP000253929">
    <property type="component" value="Chromosome"/>
</dbReference>
<reference evidence="4 5" key="1">
    <citation type="submission" date="2016-11" db="EMBL/GenBank/DDBJ databases">
        <title>genome sequence of LSP 389/97, an isolate of the Spanish clone of Salmonella enterica 4,5,12,i:-.</title>
        <authorList>
            <person name="Rodicio M.R."/>
        </authorList>
    </citation>
    <scope>NUCLEOTIDE SEQUENCE [LARGE SCALE GENOMIC DNA]</scope>
    <source>
        <strain evidence="4 5">LSP 389/97</strain>
    </source>
</reference>
<keyword evidence="2" id="KW-0472">Membrane</keyword>
<feature type="domain" description="STY4199-like HEPN" evidence="3">
    <location>
        <begin position="1"/>
        <end position="282"/>
    </location>
</feature>
<dbReference type="EMBL" id="CP018219">
    <property type="protein sequence ID" value="AXH23299.1"/>
    <property type="molecule type" value="Genomic_DNA"/>
</dbReference>
<dbReference type="Pfam" id="PF18729">
    <property type="entry name" value="HEPN_STY4199"/>
    <property type="match status" value="1"/>
</dbReference>
<gene>
    <name evidence="4" type="ORF">A5895_09620</name>
</gene>
<keyword evidence="2" id="KW-1133">Transmembrane helix</keyword>
<accession>A0A345JES1</accession>
<feature type="compositionally biased region" description="Basic and acidic residues" evidence="1">
    <location>
        <begin position="304"/>
        <end position="322"/>
    </location>
</feature>
<feature type="region of interest" description="Disordered" evidence="1">
    <location>
        <begin position="304"/>
        <end position="338"/>
    </location>
</feature>
<evidence type="ECO:0000259" key="3">
    <source>
        <dbReference type="Pfam" id="PF18729"/>
    </source>
</evidence>
<sequence length="534" mass="60988">MTNSASQATRAPFEHSLGIIRQASIEILLLLGIHTTEGKEPRWFMEQLEQARLNLGGWGAVAKKLRINDAQLSQFMLQLRHLQQHVPQYDSGQEVSENQLLAALRFVTSLEHLRQQQPLLTYQTELEEPDQEAHLEAQRQLRAIELTLKALIARAWPDRASLNHYLKQHFGPDRLRQWLKQGEDQHALEGMLFSELALMVVDKKLFARHYVRIFNDASALTLFAESRTTLRMFLDDCRLARNEVIARQPLTSAQLMLLNVQYQQIVRPIQRAYAEKRTRVNPASFLLADERELRQFWETARLKDRQAGGDKHEISESIEPPRKRPPRKRPPRTPEEREQLISGALWGAVGVMTLAILAGAFWLFSSSSPGSDNGQAPAMAQDEPPREAPSARETLNHMGITWDAFTMRAAIERNDTRVTALFLQGGMNWQLAWTEQAFAAGHTEVLQLLLRYPALMDEVKPCRRFITTLSHDMSSGAPLTAMHKTYLQTFCTVPAVVTRQQHDTEQARLRAQARPSADNKKWLKIQSAIYDAIH</sequence>
<keyword evidence="2" id="KW-0812">Transmembrane</keyword>
<proteinExistence type="predicted"/>
<organism evidence="4 5">
    <name type="scientific">Salmonella enterica I</name>
    <dbReference type="NCBI Taxonomy" id="59201"/>
    <lineage>
        <taxon>Bacteria</taxon>
        <taxon>Pseudomonadati</taxon>
        <taxon>Pseudomonadota</taxon>
        <taxon>Gammaproteobacteria</taxon>
        <taxon>Enterobacterales</taxon>
        <taxon>Enterobacteriaceae</taxon>
        <taxon>Salmonella</taxon>
    </lineage>
</organism>
<feature type="transmembrane region" description="Helical" evidence="2">
    <location>
        <begin position="344"/>
        <end position="364"/>
    </location>
</feature>
<name>A0A345JES1_SALET</name>
<evidence type="ECO:0000256" key="1">
    <source>
        <dbReference type="SAM" id="MobiDB-lite"/>
    </source>
</evidence>
<protein>
    <recommendedName>
        <fullName evidence="3">STY4199-like HEPN domain-containing protein</fullName>
    </recommendedName>
</protein>
<dbReference type="AlphaFoldDB" id="A0A345JES1"/>
<evidence type="ECO:0000256" key="2">
    <source>
        <dbReference type="SAM" id="Phobius"/>
    </source>
</evidence>
<dbReference type="RefSeq" id="WP_080073388.1">
    <property type="nucleotide sequence ID" value="NZ_CP018219.1"/>
</dbReference>